<dbReference type="Pfam" id="PF12937">
    <property type="entry name" value="F-box-like"/>
    <property type="match status" value="1"/>
</dbReference>
<dbReference type="SUPFAM" id="SSF81383">
    <property type="entry name" value="F-box domain"/>
    <property type="match status" value="1"/>
</dbReference>
<evidence type="ECO:0000256" key="1">
    <source>
        <dbReference type="ARBA" id="ARBA00022614"/>
    </source>
</evidence>
<reference evidence="7" key="1">
    <citation type="submission" date="2023-01" db="EMBL/GenBank/DDBJ databases">
        <authorList>
            <person name="Van Ghelder C."/>
            <person name="Rancurel C."/>
        </authorList>
    </citation>
    <scope>NUCLEOTIDE SEQUENCE</scope>
    <source>
        <strain evidence="7">CNCM I-4278</strain>
    </source>
</reference>
<dbReference type="InterPro" id="IPR050648">
    <property type="entry name" value="F-box_LRR-repeat"/>
</dbReference>
<keyword evidence="8" id="KW-1185">Reference proteome</keyword>
<evidence type="ECO:0000256" key="2">
    <source>
        <dbReference type="ARBA" id="ARBA00022737"/>
    </source>
</evidence>
<dbReference type="AlphaFoldDB" id="A0A9W4UDV7"/>
<dbReference type="InterPro" id="IPR001810">
    <property type="entry name" value="F-box_dom"/>
</dbReference>
<dbReference type="GO" id="GO:0005737">
    <property type="term" value="C:cytoplasm"/>
    <property type="evidence" value="ECO:0007669"/>
    <property type="project" value="TreeGrafter"/>
</dbReference>
<dbReference type="InterPro" id="IPR032675">
    <property type="entry name" value="LRR_dom_sf"/>
</dbReference>
<dbReference type="FunFam" id="3.80.10.10:FF:000251">
    <property type="entry name" value="Ubiquitin ligase complex F-box protein GRR1"/>
    <property type="match status" value="1"/>
</dbReference>
<dbReference type="InterPro" id="IPR036047">
    <property type="entry name" value="F-box-like_dom_sf"/>
</dbReference>
<proteinExistence type="predicted"/>
<keyword evidence="3" id="KW-0833">Ubl conjugation pathway</keyword>
<gene>
    <name evidence="7" type="ORF">PDIGIT_LOCUS6137</name>
</gene>
<keyword evidence="2" id="KW-0677">Repeat</keyword>
<dbReference type="OrthoDB" id="10257471at2759"/>
<feature type="compositionally biased region" description="Low complexity" evidence="4">
    <location>
        <begin position="17"/>
        <end position="30"/>
    </location>
</feature>
<dbReference type="Gene3D" id="3.80.10.10">
    <property type="entry name" value="Ribonuclease Inhibitor"/>
    <property type="match status" value="2"/>
</dbReference>
<dbReference type="Pfam" id="PF25372">
    <property type="entry name" value="DUF7885"/>
    <property type="match status" value="1"/>
</dbReference>
<name>A0A9W4UDV7_9PLEO</name>
<evidence type="ECO:0000259" key="5">
    <source>
        <dbReference type="Pfam" id="PF12937"/>
    </source>
</evidence>
<dbReference type="EMBL" id="CAOQHR010000004">
    <property type="protein sequence ID" value="CAI6333101.1"/>
    <property type="molecule type" value="Genomic_DNA"/>
</dbReference>
<evidence type="ECO:0000259" key="6">
    <source>
        <dbReference type="Pfam" id="PF25372"/>
    </source>
</evidence>
<dbReference type="SMART" id="SM00367">
    <property type="entry name" value="LRR_CC"/>
    <property type="match status" value="12"/>
</dbReference>
<evidence type="ECO:0000256" key="4">
    <source>
        <dbReference type="SAM" id="MobiDB-lite"/>
    </source>
</evidence>
<dbReference type="PANTHER" id="PTHR13382:SF67">
    <property type="entry name" value="SCF E3 UBIQUITIN LIGASE COMPLEX F-BOX PROTEIN POF2"/>
    <property type="match status" value="1"/>
</dbReference>
<feature type="domain" description="F-box" evidence="5">
    <location>
        <begin position="79"/>
        <end position="122"/>
    </location>
</feature>
<accession>A0A9W4UDV7</accession>
<dbReference type="GO" id="GO:0019005">
    <property type="term" value="C:SCF ubiquitin ligase complex"/>
    <property type="evidence" value="ECO:0007669"/>
    <property type="project" value="UniProtKB-ARBA"/>
</dbReference>
<dbReference type="SUPFAM" id="SSF52047">
    <property type="entry name" value="RNI-like"/>
    <property type="match status" value="1"/>
</dbReference>
<feature type="compositionally biased region" description="Low complexity" evidence="4">
    <location>
        <begin position="48"/>
        <end position="59"/>
    </location>
</feature>
<evidence type="ECO:0000313" key="8">
    <source>
        <dbReference type="Proteomes" id="UP001152607"/>
    </source>
</evidence>
<dbReference type="Proteomes" id="UP001152607">
    <property type="component" value="Unassembled WGS sequence"/>
</dbReference>
<evidence type="ECO:0000256" key="3">
    <source>
        <dbReference type="ARBA" id="ARBA00022786"/>
    </source>
</evidence>
<organism evidence="7 8">
    <name type="scientific">Periconia digitata</name>
    <dbReference type="NCBI Taxonomy" id="1303443"/>
    <lineage>
        <taxon>Eukaryota</taxon>
        <taxon>Fungi</taxon>
        <taxon>Dikarya</taxon>
        <taxon>Ascomycota</taxon>
        <taxon>Pezizomycotina</taxon>
        <taxon>Dothideomycetes</taxon>
        <taxon>Pleosporomycetidae</taxon>
        <taxon>Pleosporales</taxon>
        <taxon>Massarineae</taxon>
        <taxon>Periconiaceae</taxon>
        <taxon>Periconia</taxon>
    </lineage>
</organism>
<evidence type="ECO:0008006" key="9">
    <source>
        <dbReference type="Google" id="ProtNLM"/>
    </source>
</evidence>
<comment type="caution">
    <text evidence="7">The sequence shown here is derived from an EMBL/GenBank/DDBJ whole genome shotgun (WGS) entry which is preliminary data.</text>
</comment>
<evidence type="ECO:0000313" key="7">
    <source>
        <dbReference type="EMBL" id="CAI6333101.1"/>
    </source>
</evidence>
<dbReference type="PANTHER" id="PTHR13382">
    <property type="entry name" value="MITOCHONDRIAL ATP SYNTHASE COUPLING FACTOR B"/>
    <property type="match status" value="1"/>
</dbReference>
<sequence length="609" mass="67374">MQSRPNPMARSRRALRDVSASRSDTSASTSPERGPDDDNDSIMLQANDSASSLAPSLSPDSDEEGLRRALEERARVSPISRLPAELMIAVFAKLSSPADLKSCMLVSRDWARNSVGPLWHRPQTGKWPSLKTVVKTVGRADSFFDYASLIKRLNLSALGSEVSDGTLQPLSACKRVERLTLTNCNKLTDLSLTAMLHGNRHLLALDVTNVDSITDRSMVMLANNAVRLQGLNITNCKKITDESLEKVAASCKHLKRIKLNGCSQLTDKSIIAIAQNCRYILEIDLHDCKSLEDESITTLITEGPHLRELRMAHCWRVTDQAFLRLPQDATYDALRILDLTDCTDLQDTGVQRIIQAAPRLRNLVLNKCRNITDRAVMTITRLGKNLHYIHLGHCSKITDAGVMQLVKLCNRIRYIDLACCTNLTDQSIMMLAALPKLKRIGLVKCGAITDRSILALAKPKQAGHGGPVTPSVLERVHLSYCTNLTLTGIHALLNSCMRLTHLSLTGVQAFLREDLVVFCREAPAEFNEHQREVFCVFSGIGVSRLRSYLNADSPHRRHPSMFIDGQSTMFDDDGEGADPEMIVNVTARANGMGLNDMDDDFGEDSEMMG</sequence>
<keyword evidence="1" id="KW-0433">Leucine-rich repeat</keyword>
<feature type="domain" description="F-box/LRR-repeat protein 15-like leucin rich repeat" evidence="6">
    <location>
        <begin position="248"/>
        <end position="489"/>
    </location>
</feature>
<protein>
    <recommendedName>
        <fullName evidence="9">Ubiquitin ligase complex F-box protein GRR1</fullName>
    </recommendedName>
</protein>
<dbReference type="InterPro" id="IPR006553">
    <property type="entry name" value="Leu-rich_rpt_Cys-con_subtyp"/>
</dbReference>
<dbReference type="InterPro" id="IPR057207">
    <property type="entry name" value="FBXL15_LRR"/>
</dbReference>
<feature type="region of interest" description="Disordered" evidence="4">
    <location>
        <begin position="1"/>
        <end position="66"/>
    </location>
</feature>